<name>A0A6N7LWK4_9GAMM</name>
<keyword evidence="2" id="KW-1185">Reference proteome</keyword>
<dbReference type="RefSeq" id="WP_153502220.1">
    <property type="nucleotide sequence ID" value="NZ_WIRE01000002.1"/>
</dbReference>
<proteinExistence type="predicted"/>
<evidence type="ECO:0000313" key="1">
    <source>
        <dbReference type="EMBL" id="MQX54653.1"/>
    </source>
</evidence>
<protein>
    <submittedName>
        <fullName evidence="1">Uncharacterized protein</fullName>
    </submittedName>
</protein>
<dbReference type="EMBL" id="WIRE01000002">
    <property type="protein sequence ID" value="MQX54653.1"/>
    <property type="molecule type" value="Genomic_DNA"/>
</dbReference>
<sequence length="99" mass="11248">MENGQLIRNLVPIYPTNGHRDTPSQFLGYLLYSKQKHAFLVACKKLNPGRKNNWVAYAGAAHRFDNKVMAQTAQNLVKKASEVIELYEKDGKLVTRQTT</sequence>
<gene>
    <name evidence="1" type="ORF">GFN93_15480</name>
</gene>
<dbReference type="Proteomes" id="UP000469421">
    <property type="component" value="Unassembled WGS sequence"/>
</dbReference>
<reference evidence="1 2" key="1">
    <citation type="submission" date="2019-10" db="EMBL/GenBank/DDBJ databases">
        <title>Alcanivorax sp.PA15-N-34 draft genome sequence.</title>
        <authorList>
            <person name="Liao X."/>
            <person name="Shao Z."/>
        </authorList>
    </citation>
    <scope>NUCLEOTIDE SEQUENCE [LARGE SCALE GENOMIC DNA]</scope>
    <source>
        <strain evidence="1 2">PA15-N-34</strain>
    </source>
</reference>
<evidence type="ECO:0000313" key="2">
    <source>
        <dbReference type="Proteomes" id="UP000469421"/>
    </source>
</evidence>
<accession>A0A6N7LWK4</accession>
<organism evidence="1 2">
    <name type="scientific">Alcanivorax sediminis</name>
    <dbReference type="NCBI Taxonomy" id="2663008"/>
    <lineage>
        <taxon>Bacteria</taxon>
        <taxon>Pseudomonadati</taxon>
        <taxon>Pseudomonadota</taxon>
        <taxon>Gammaproteobacteria</taxon>
        <taxon>Oceanospirillales</taxon>
        <taxon>Alcanivoracaceae</taxon>
        <taxon>Alcanivorax</taxon>
    </lineage>
</organism>
<dbReference type="AlphaFoldDB" id="A0A6N7LWK4"/>
<comment type="caution">
    <text evidence="1">The sequence shown here is derived from an EMBL/GenBank/DDBJ whole genome shotgun (WGS) entry which is preliminary data.</text>
</comment>